<dbReference type="PANTHER" id="PTHR11926:SF1395">
    <property type="entry name" value="GLYCOSYLTRANSFERASE"/>
    <property type="match status" value="1"/>
</dbReference>
<dbReference type="EMBL" id="OIVN01000868">
    <property type="protein sequence ID" value="SPC86660.1"/>
    <property type="molecule type" value="Genomic_DNA"/>
</dbReference>
<evidence type="ECO:0000313" key="2">
    <source>
        <dbReference type="EMBL" id="SPC86660.1"/>
    </source>
</evidence>
<dbReference type="GO" id="GO:0080043">
    <property type="term" value="F:quercetin 3-O-glucosyltransferase activity"/>
    <property type="evidence" value="ECO:0007669"/>
    <property type="project" value="TreeGrafter"/>
</dbReference>
<gene>
    <name evidence="2" type="ORF">FSB_LOCUS14542</name>
</gene>
<organism evidence="2">
    <name type="scientific">Fagus sylvatica</name>
    <name type="common">Beechnut</name>
    <dbReference type="NCBI Taxonomy" id="28930"/>
    <lineage>
        <taxon>Eukaryota</taxon>
        <taxon>Viridiplantae</taxon>
        <taxon>Streptophyta</taxon>
        <taxon>Embryophyta</taxon>
        <taxon>Tracheophyta</taxon>
        <taxon>Spermatophyta</taxon>
        <taxon>Magnoliopsida</taxon>
        <taxon>eudicotyledons</taxon>
        <taxon>Gunneridae</taxon>
        <taxon>Pentapetalae</taxon>
        <taxon>rosids</taxon>
        <taxon>fabids</taxon>
        <taxon>Fagales</taxon>
        <taxon>Fagaceae</taxon>
        <taxon>Fagus</taxon>
    </lineage>
</organism>
<reference evidence="2" key="1">
    <citation type="submission" date="2018-02" db="EMBL/GenBank/DDBJ databases">
        <authorList>
            <person name="Cohen D.B."/>
            <person name="Kent A.D."/>
        </authorList>
    </citation>
    <scope>NUCLEOTIDE SEQUENCE</scope>
</reference>
<protein>
    <submittedName>
        <fullName evidence="2">Uncharacterized protein</fullName>
    </submittedName>
</protein>
<evidence type="ECO:0000256" key="1">
    <source>
        <dbReference type="ARBA" id="ARBA00009995"/>
    </source>
</evidence>
<name>A0A2N9FI06_FAGSY</name>
<comment type="similarity">
    <text evidence="1">Belongs to the UDP-glycosyltransferase family.</text>
</comment>
<sequence>MDSVNTKPATQCHVVAMPYPGRGHINPLMNLCKILASKSKEILITFVVTEEWLGFIGSDPRPDNICFGSIPNVIPSELVRAADNNSFFEATMTKLEAPFVKLLDQLEPPVTVIIHDTVLFWAVGVGNRRNIPVASFWPMSASIYTTFHHRAVEISAVARDWRGTVVLAQSLKVNTSIPLQAEATTLVWAFNLAVAVGFECVIF</sequence>
<dbReference type="Gene3D" id="3.40.50.2000">
    <property type="entry name" value="Glycogen Phosphorylase B"/>
    <property type="match status" value="1"/>
</dbReference>
<accession>A0A2N9FI06</accession>
<dbReference type="PANTHER" id="PTHR11926">
    <property type="entry name" value="GLUCOSYL/GLUCURONOSYL TRANSFERASES"/>
    <property type="match status" value="1"/>
</dbReference>
<proteinExistence type="inferred from homology"/>
<dbReference type="GO" id="GO:0080044">
    <property type="term" value="F:quercetin 7-O-glucosyltransferase activity"/>
    <property type="evidence" value="ECO:0007669"/>
    <property type="project" value="TreeGrafter"/>
</dbReference>
<dbReference type="SUPFAM" id="SSF53756">
    <property type="entry name" value="UDP-Glycosyltransferase/glycogen phosphorylase"/>
    <property type="match status" value="1"/>
</dbReference>
<dbReference type="AlphaFoldDB" id="A0A2N9FI06"/>